<accession>A0A0P1H486</accession>
<dbReference type="STRING" id="340021.TM5383_02632"/>
<evidence type="ECO:0000313" key="3">
    <source>
        <dbReference type="Proteomes" id="UP000051681"/>
    </source>
</evidence>
<name>A0A0P1H486_9RHOB</name>
<keyword evidence="1" id="KW-0732">Signal</keyword>
<feature type="chain" id="PRO_5006064050" description="Lipoprotein" evidence="1">
    <location>
        <begin position="22"/>
        <end position="172"/>
    </location>
</feature>
<reference evidence="2 3" key="1">
    <citation type="submission" date="2015-09" db="EMBL/GenBank/DDBJ databases">
        <authorList>
            <consortium name="Swine Surveillance"/>
        </authorList>
    </citation>
    <scope>NUCLEOTIDE SEQUENCE [LARGE SCALE GENOMIC DNA]</scope>
    <source>
        <strain evidence="2 3">CECT 8383</strain>
    </source>
</reference>
<dbReference type="EMBL" id="CYSF01000014">
    <property type="protein sequence ID" value="CUH85399.1"/>
    <property type="molecule type" value="Genomic_DNA"/>
</dbReference>
<evidence type="ECO:0008006" key="4">
    <source>
        <dbReference type="Google" id="ProtNLM"/>
    </source>
</evidence>
<dbReference type="AlphaFoldDB" id="A0A0P1H486"/>
<evidence type="ECO:0000256" key="1">
    <source>
        <dbReference type="SAM" id="SignalP"/>
    </source>
</evidence>
<feature type="signal peptide" evidence="1">
    <location>
        <begin position="1"/>
        <end position="21"/>
    </location>
</feature>
<dbReference type="Proteomes" id="UP000051681">
    <property type="component" value="Unassembled WGS sequence"/>
</dbReference>
<organism evidence="2 3">
    <name type="scientific">Thalassovita mediterranea</name>
    <dbReference type="NCBI Taxonomy" id="340021"/>
    <lineage>
        <taxon>Bacteria</taxon>
        <taxon>Pseudomonadati</taxon>
        <taxon>Pseudomonadota</taxon>
        <taxon>Alphaproteobacteria</taxon>
        <taxon>Rhodobacterales</taxon>
        <taxon>Roseobacteraceae</taxon>
        <taxon>Thalassovita</taxon>
    </lineage>
</organism>
<gene>
    <name evidence="2" type="ORF">TM5383_02632</name>
</gene>
<proteinExistence type="predicted"/>
<keyword evidence="3" id="KW-1185">Reference proteome</keyword>
<protein>
    <recommendedName>
        <fullName evidence="4">Lipoprotein</fullName>
    </recommendedName>
</protein>
<evidence type="ECO:0000313" key="2">
    <source>
        <dbReference type="EMBL" id="CUH85399.1"/>
    </source>
</evidence>
<sequence length="172" mass="18977">MTKLFKTLFLMSCLAVMSACSTFYTGEITDLAASEEKEITAANGDAVNVRVDIFARDTTEERTYEEPKPIGLRYVSQITYTYPDGTVIRENVPSGDYTTKDGKLRLTSHQPRGENAEDKSGALTVESALRRAWTRANERLGVRKNLHGDPLPNIQPETSVDAMLSAVDAVTN</sequence>
<dbReference type="RefSeq" id="WP_058319480.1">
    <property type="nucleotide sequence ID" value="NZ_CYSF01000014.1"/>
</dbReference>
<dbReference type="PROSITE" id="PS51257">
    <property type="entry name" value="PROKAR_LIPOPROTEIN"/>
    <property type="match status" value="1"/>
</dbReference>